<sequence>MTSHDITTSYRDSRDTVTYSTVMSPSRVLEFMTISVAKHSAESPAYRDVSGVTLSLHVRLRGECIGSHVASIVRSLPGIVVVLLQARRPAEAETGALVRSTASQCALRRRRACERLMSSLAPRSDTTRGARTLVVAFVFSGSFTSFVLGGSREGSDKGGFVCMAGSTY</sequence>
<proteinExistence type="predicted"/>
<dbReference type="Proteomes" id="UP000805193">
    <property type="component" value="Unassembled WGS sequence"/>
</dbReference>
<keyword evidence="2" id="KW-1185">Reference proteome</keyword>
<organism evidence="1 2">
    <name type="scientific">Ixodes persulcatus</name>
    <name type="common">Taiga tick</name>
    <dbReference type="NCBI Taxonomy" id="34615"/>
    <lineage>
        <taxon>Eukaryota</taxon>
        <taxon>Metazoa</taxon>
        <taxon>Ecdysozoa</taxon>
        <taxon>Arthropoda</taxon>
        <taxon>Chelicerata</taxon>
        <taxon>Arachnida</taxon>
        <taxon>Acari</taxon>
        <taxon>Parasitiformes</taxon>
        <taxon>Ixodida</taxon>
        <taxon>Ixodoidea</taxon>
        <taxon>Ixodidae</taxon>
        <taxon>Ixodinae</taxon>
        <taxon>Ixodes</taxon>
    </lineage>
</organism>
<evidence type="ECO:0000313" key="1">
    <source>
        <dbReference type="EMBL" id="KAG0413721.1"/>
    </source>
</evidence>
<name>A0AC60P320_IXOPE</name>
<evidence type="ECO:0000313" key="2">
    <source>
        <dbReference type="Proteomes" id="UP000805193"/>
    </source>
</evidence>
<protein>
    <submittedName>
        <fullName evidence="1">Uncharacterized protein</fullName>
    </submittedName>
</protein>
<gene>
    <name evidence="1" type="ORF">HPB47_009111</name>
</gene>
<reference evidence="1 2" key="1">
    <citation type="journal article" date="2020" name="Cell">
        <title>Large-Scale Comparative Analyses of Tick Genomes Elucidate Their Genetic Diversity and Vector Capacities.</title>
        <authorList>
            <consortium name="Tick Genome and Microbiome Consortium (TIGMIC)"/>
            <person name="Jia N."/>
            <person name="Wang J."/>
            <person name="Shi W."/>
            <person name="Du L."/>
            <person name="Sun Y."/>
            <person name="Zhan W."/>
            <person name="Jiang J.F."/>
            <person name="Wang Q."/>
            <person name="Zhang B."/>
            <person name="Ji P."/>
            <person name="Bell-Sakyi L."/>
            <person name="Cui X.M."/>
            <person name="Yuan T.T."/>
            <person name="Jiang B.G."/>
            <person name="Yang W.F."/>
            <person name="Lam T.T."/>
            <person name="Chang Q.C."/>
            <person name="Ding S.J."/>
            <person name="Wang X.J."/>
            <person name="Zhu J.G."/>
            <person name="Ruan X.D."/>
            <person name="Zhao L."/>
            <person name="Wei J.T."/>
            <person name="Ye R.Z."/>
            <person name="Que T.C."/>
            <person name="Du C.H."/>
            <person name="Zhou Y.H."/>
            <person name="Cheng J.X."/>
            <person name="Dai P.F."/>
            <person name="Guo W.B."/>
            <person name="Han X.H."/>
            <person name="Huang E.J."/>
            <person name="Li L.F."/>
            <person name="Wei W."/>
            <person name="Gao Y.C."/>
            <person name="Liu J.Z."/>
            <person name="Shao H.Z."/>
            <person name="Wang X."/>
            <person name="Wang C.C."/>
            <person name="Yang T.C."/>
            <person name="Huo Q.B."/>
            <person name="Li W."/>
            <person name="Chen H.Y."/>
            <person name="Chen S.E."/>
            <person name="Zhou L.G."/>
            <person name="Ni X.B."/>
            <person name="Tian J.H."/>
            <person name="Sheng Y."/>
            <person name="Liu T."/>
            <person name="Pan Y.S."/>
            <person name="Xia L.Y."/>
            <person name="Li J."/>
            <person name="Zhao F."/>
            <person name="Cao W.C."/>
        </authorList>
    </citation>
    <scope>NUCLEOTIDE SEQUENCE [LARGE SCALE GENOMIC DNA]</scope>
    <source>
        <strain evidence="1">Iper-2018</strain>
    </source>
</reference>
<comment type="caution">
    <text evidence="1">The sequence shown here is derived from an EMBL/GenBank/DDBJ whole genome shotgun (WGS) entry which is preliminary data.</text>
</comment>
<dbReference type="EMBL" id="JABSTQ010011237">
    <property type="protein sequence ID" value="KAG0413721.1"/>
    <property type="molecule type" value="Genomic_DNA"/>
</dbReference>
<accession>A0AC60P320</accession>